<name>A0A563VY68_9CYAN</name>
<reference evidence="1 2" key="1">
    <citation type="submission" date="2019-01" db="EMBL/GenBank/DDBJ databases">
        <authorList>
            <person name="Brito A."/>
        </authorList>
    </citation>
    <scope>NUCLEOTIDE SEQUENCE [LARGE SCALE GENOMIC DNA]</scope>
    <source>
        <strain evidence="1">1</strain>
    </source>
</reference>
<dbReference type="Proteomes" id="UP000320055">
    <property type="component" value="Unassembled WGS sequence"/>
</dbReference>
<sequence length="57" mass="6667">MLLSQRTAALFYSHVDAHYELALLKSKLFDSYEFLTTIRVKNATDKLSGKTIKYFDY</sequence>
<evidence type="ECO:0000313" key="2">
    <source>
        <dbReference type="Proteomes" id="UP000320055"/>
    </source>
</evidence>
<accession>A0A563VY68</accession>
<organism evidence="1 2">
    <name type="scientific">Hyella patelloides LEGE 07179</name>
    <dbReference type="NCBI Taxonomy" id="945734"/>
    <lineage>
        <taxon>Bacteria</taxon>
        <taxon>Bacillati</taxon>
        <taxon>Cyanobacteriota</taxon>
        <taxon>Cyanophyceae</taxon>
        <taxon>Pleurocapsales</taxon>
        <taxon>Hyellaceae</taxon>
        <taxon>Hyella</taxon>
    </lineage>
</organism>
<protein>
    <submittedName>
        <fullName evidence="1">Uncharacterized protein</fullName>
    </submittedName>
</protein>
<dbReference type="EMBL" id="CAACVJ010000379">
    <property type="protein sequence ID" value="VEP16369.1"/>
    <property type="molecule type" value="Genomic_DNA"/>
</dbReference>
<dbReference type="AlphaFoldDB" id="A0A563VY68"/>
<keyword evidence="2" id="KW-1185">Reference proteome</keyword>
<gene>
    <name evidence="1" type="ORF">H1P_440027</name>
</gene>
<evidence type="ECO:0000313" key="1">
    <source>
        <dbReference type="EMBL" id="VEP16369.1"/>
    </source>
</evidence>
<proteinExistence type="predicted"/>